<dbReference type="InterPro" id="IPR036875">
    <property type="entry name" value="Znf_CCHC_sf"/>
</dbReference>
<proteinExistence type="predicted"/>
<feature type="region of interest" description="Disordered" evidence="1">
    <location>
        <begin position="683"/>
        <end position="702"/>
    </location>
</feature>
<name>A0A8H3LPB2_9GLOM</name>
<evidence type="ECO:0000256" key="1">
    <source>
        <dbReference type="SAM" id="MobiDB-lite"/>
    </source>
</evidence>
<dbReference type="GO" id="GO:0008270">
    <property type="term" value="F:zinc ion binding"/>
    <property type="evidence" value="ECO:0007669"/>
    <property type="project" value="InterPro"/>
</dbReference>
<dbReference type="InterPro" id="IPR021109">
    <property type="entry name" value="Peptidase_aspartic_dom_sf"/>
</dbReference>
<evidence type="ECO:0000313" key="2">
    <source>
        <dbReference type="EMBL" id="GES89385.1"/>
    </source>
</evidence>
<gene>
    <name evidence="2" type="ORF">RCL2_001628400</name>
</gene>
<reference evidence="2" key="1">
    <citation type="submission" date="2019-10" db="EMBL/GenBank/DDBJ databases">
        <title>Conservation and host-specific expression of non-tandemly repeated heterogenous ribosome RNA gene in arbuscular mycorrhizal fungi.</title>
        <authorList>
            <person name="Maeda T."/>
            <person name="Kobayashi Y."/>
            <person name="Nakagawa T."/>
            <person name="Ezawa T."/>
            <person name="Yamaguchi K."/>
            <person name="Bino T."/>
            <person name="Nishimoto Y."/>
            <person name="Shigenobu S."/>
            <person name="Kawaguchi M."/>
        </authorList>
    </citation>
    <scope>NUCLEOTIDE SEQUENCE</scope>
    <source>
        <strain evidence="2">HR1</strain>
    </source>
</reference>
<feature type="compositionally biased region" description="Polar residues" evidence="1">
    <location>
        <begin position="261"/>
        <end position="275"/>
    </location>
</feature>
<sequence length="702" mass="79527">MFQNHFNRNTLHDAIQRQLGLTNVATYYRDFLCNNCYPSEVPLTPTFQHFLDWISSNYPTLPNTNNALVGNTQAINNPPRREERVAELPYFYGGNQDPVAWLEDFTRACNANGIANGQKLEVVPAYLRGVASTWWNANQALPYNNQNRITAWTGNNNTTDFIQNFPATFRTQTLVKIWTTKLEVEMNAFAYPEAIKARKFVNGLLPDLYITVKPHNDQTWNGAVDQTKAYELTHQDQGADLIKQVQTLSYRNRGNRNNNGPQFTNQQTSGQMLQSSNRPNQYVCYTCEESRHVVRTCPNKNNNSSHSPVAGSIGATRRWGESIFKLRGVPHEGECTRQTTIPSNLTLLEAYPAIRTTQSKARLDPTAGIVRDKPTEEETILRTVQGLSKVKQPTRTTETKKVEPKKIIKKKPVAVALIYKMVEPYTPQQFFDQKANITNVRAKDNEKNSIKKNNEVPDDKNTLEVDDLIQVANTTRPNANQTSALYCEVSIKHIKFLLIVDSGSARSIISLSLLKDLDMEITKASKTVMVNVNGERRRLLGAVTDISLRIHNCIIPMDAIVTDANSHVAIWKDQVLEVITECREMPHHISSIKVPNIEAEGEVKEEVDEDAMEELEDEFESDDEEAQEQLFCNAKFITREGAQEIKEELKKGNFVTVHKGRDTMIVGHQIDCSIQKSVDFASRSSGKEKWQEAPVRQLSEIE</sequence>
<dbReference type="AlphaFoldDB" id="A0A8H3LPB2"/>
<feature type="compositionally biased region" description="Low complexity" evidence="1">
    <location>
        <begin position="251"/>
        <end position="260"/>
    </location>
</feature>
<dbReference type="GO" id="GO:0003676">
    <property type="term" value="F:nucleic acid binding"/>
    <property type="evidence" value="ECO:0007669"/>
    <property type="project" value="InterPro"/>
</dbReference>
<dbReference type="Gene3D" id="2.40.70.10">
    <property type="entry name" value="Acid Proteases"/>
    <property type="match status" value="1"/>
</dbReference>
<dbReference type="OrthoDB" id="2285313at2759"/>
<dbReference type="SUPFAM" id="SSF57756">
    <property type="entry name" value="Retrovirus zinc finger-like domains"/>
    <property type="match status" value="1"/>
</dbReference>
<accession>A0A8H3LPB2</accession>
<protein>
    <recommendedName>
        <fullName evidence="4">CCHC-type domain-containing protein</fullName>
    </recommendedName>
</protein>
<feature type="region of interest" description="Disordered" evidence="1">
    <location>
        <begin position="251"/>
        <end position="275"/>
    </location>
</feature>
<organism evidence="2 3">
    <name type="scientific">Rhizophagus clarus</name>
    <dbReference type="NCBI Taxonomy" id="94130"/>
    <lineage>
        <taxon>Eukaryota</taxon>
        <taxon>Fungi</taxon>
        <taxon>Fungi incertae sedis</taxon>
        <taxon>Mucoromycota</taxon>
        <taxon>Glomeromycotina</taxon>
        <taxon>Glomeromycetes</taxon>
        <taxon>Glomerales</taxon>
        <taxon>Glomeraceae</taxon>
        <taxon>Rhizophagus</taxon>
    </lineage>
</organism>
<evidence type="ECO:0008006" key="4">
    <source>
        <dbReference type="Google" id="ProtNLM"/>
    </source>
</evidence>
<dbReference type="Proteomes" id="UP000615446">
    <property type="component" value="Unassembled WGS sequence"/>
</dbReference>
<evidence type="ECO:0000313" key="3">
    <source>
        <dbReference type="Proteomes" id="UP000615446"/>
    </source>
</evidence>
<dbReference type="CDD" id="cd00303">
    <property type="entry name" value="retropepsin_like"/>
    <property type="match status" value="1"/>
</dbReference>
<comment type="caution">
    <text evidence="2">The sequence shown here is derived from an EMBL/GenBank/DDBJ whole genome shotgun (WGS) entry which is preliminary data.</text>
</comment>
<dbReference type="EMBL" id="BLAL01000185">
    <property type="protein sequence ID" value="GES89385.1"/>
    <property type="molecule type" value="Genomic_DNA"/>
</dbReference>